<dbReference type="Gene3D" id="3.40.50.10090">
    <property type="match status" value="2"/>
</dbReference>
<protein>
    <recommendedName>
        <fullName evidence="7 9">Uroporphyrinogen-III synthase</fullName>
        <ecNumber evidence="3 9">4.2.1.75</ecNumber>
    </recommendedName>
</protein>
<dbReference type="SUPFAM" id="SSF69618">
    <property type="entry name" value="HemD-like"/>
    <property type="match status" value="1"/>
</dbReference>
<dbReference type="EMBL" id="QEWH01000074">
    <property type="protein sequence ID" value="RBA45193.1"/>
    <property type="molecule type" value="Genomic_DNA"/>
</dbReference>
<keyword evidence="5 9" id="KW-0627">Porphyrin biosynthesis</keyword>
<evidence type="ECO:0000259" key="10">
    <source>
        <dbReference type="Pfam" id="PF02602"/>
    </source>
</evidence>
<dbReference type="InterPro" id="IPR036108">
    <property type="entry name" value="4pyrrol_syn_uPrphyn_synt_sf"/>
</dbReference>
<dbReference type="Proteomes" id="UP000253688">
    <property type="component" value="Unassembled WGS sequence"/>
</dbReference>
<keyword evidence="4 9" id="KW-0456">Lyase</keyword>
<dbReference type="GO" id="GO:0006780">
    <property type="term" value="P:uroporphyrinogen III biosynthetic process"/>
    <property type="evidence" value="ECO:0007669"/>
    <property type="project" value="UniProtKB-UniRule"/>
</dbReference>
<dbReference type="InterPro" id="IPR003754">
    <property type="entry name" value="4pyrrol_synth_uPrphyn_synth"/>
</dbReference>
<evidence type="ECO:0000313" key="11">
    <source>
        <dbReference type="EMBL" id="RBA45193.1"/>
    </source>
</evidence>
<comment type="catalytic activity">
    <reaction evidence="8 9">
        <text>hydroxymethylbilane = uroporphyrinogen III + H2O</text>
        <dbReference type="Rhea" id="RHEA:18965"/>
        <dbReference type="ChEBI" id="CHEBI:15377"/>
        <dbReference type="ChEBI" id="CHEBI:57308"/>
        <dbReference type="ChEBI" id="CHEBI:57845"/>
        <dbReference type="EC" id="4.2.1.75"/>
    </reaction>
</comment>
<sequence>MLFINTRPEDRAHSLNQALIQEGIQVESLPLLELVAEPFTADLMQLYDQLKASQVIVVVSPTAVEIGMLYLKNSGIDLDQLKHIQWIAVGQATAAALKTFGIDSLVPDVESSEGMLQLPILRERVDLNTVAFWRGHGGRQFMMQHLQQTGVNILNFILYRRQCPELSLTKFPKLVSQLVAQQPVFVLISSEASWRNWQKLTAQISKELDCIYLVLGERLAQVLCQTQNQVDSMLKYIQLETLAPLEIIHSIQGWQGQS</sequence>
<evidence type="ECO:0000256" key="8">
    <source>
        <dbReference type="ARBA" id="ARBA00048617"/>
    </source>
</evidence>
<dbReference type="GO" id="GO:0006782">
    <property type="term" value="P:protoporphyrinogen IX biosynthetic process"/>
    <property type="evidence" value="ECO:0007669"/>
    <property type="project" value="UniProtKB-UniRule"/>
</dbReference>
<accession>A0A365PGM5</accession>
<dbReference type="RefSeq" id="WP_005403542.1">
    <property type="nucleotide sequence ID" value="NZ_BKFQ01000071.1"/>
</dbReference>
<gene>
    <name evidence="11" type="ORF">DC346_12610</name>
</gene>
<dbReference type="CDD" id="cd06578">
    <property type="entry name" value="HemD"/>
    <property type="match status" value="1"/>
</dbReference>
<dbReference type="PANTHER" id="PTHR38042">
    <property type="entry name" value="UROPORPHYRINOGEN-III SYNTHASE, CHLOROPLASTIC"/>
    <property type="match status" value="1"/>
</dbReference>
<proteinExistence type="inferred from homology"/>
<evidence type="ECO:0000256" key="7">
    <source>
        <dbReference type="ARBA" id="ARBA00040167"/>
    </source>
</evidence>
<evidence type="ECO:0000256" key="4">
    <source>
        <dbReference type="ARBA" id="ARBA00023239"/>
    </source>
</evidence>
<dbReference type="Pfam" id="PF02602">
    <property type="entry name" value="HEM4"/>
    <property type="match status" value="1"/>
</dbReference>
<comment type="caution">
    <text evidence="11">The sequence shown here is derived from an EMBL/GenBank/DDBJ whole genome shotgun (WGS) entry which is preliminary data.</text>
</comment>
<name>A0A365PGM5_ACIJU</name>
<dbReference type="AlphaFoldDB" id="A0A365PGM5"/>
<evidence type="ECO:0000256" key="3">
    <source>
        <dbReference type="ARBA" id="ARBA00013109"/>
    </source>
</evidence>
<evidence type="ECO:0000256" key="6">
    <source>
        <dbReference type="ARBA" id="ARBA00037589"/>
    </source>
</evidence>
<evidence type="ECO:0000256" key="2">
    <source>
        <dbReference type="ARBA" id="ARBA00008133"/>
    </source>
</evidence>
<comment type="similarity">
    <text evidence="2 9">Belongs to the uroporphyrinogen-III synthase family.</text>
</comment>
<dbReference type="STRING" id="40215.BVL33_16095"/>
<feature type="domain" description="Tetrapyrrole biosynthesis uroporphyrinogen III synthase" evidence="10">
    <location>
        <begin position="15"/>
        <end position="227"/>
    </location>
</feature>
<evidence type="ECO:0000256" key="9">
    <source>
        <dbReference type="RuleBase" id="RU366031"/>
    </source>
</evidence>
<organism evidence="11 12">
    <name type="scientific">Acinetobacter junii</name>
    <dbReference type="NCBI Taxonomy" id="40215"/>
    <lineage>
        <taxon>Bacteria</taxon>
        <taxon>Pseudomonadati</taxon>
        <taxon>Pseudomonadota</taxon>
        <taxon>Gammaproteobacteria</taxon>
        <taxon>Moraxellales</taxon>
        <taxon>Moraxellaceae</taxon>
        <taxon>Acinetobacter</taxon>
    </lineage>
</organism>
<dbReference type="InterPro" id="IPR039793">
    <property type="entry name" value="UROS/Hem4"/>
</dbReference>
<evidence type="ECO:0000256" key="5">
    <source>
        <dbReference type="ARBA" id="ARBA00023244"/>
    </source>
</evidence>
<dbReference type="EC" id="4.2.1.75" evidence="3 9"/>
<dbReference type="PANTHER" id="PTHR38042:SF1">
    <property type="entry name" value="UROPORPHYRINOGEN-III SYNTHASE, CHLOROPLASTIC"/>
    <property type="match status" value="1"/>
</dbReference>
<dbReference type="GO" id="GO:0004852">
    <property type="term" value="F:uroporphyrinogen-III synthase activity"/>
    <property type="evidence" value="ECO:0007669"/>
    <property type="project" value="UniProtKB-UniRule"/>
</dbReference>
<dbReference type="UniPathway" id="UPA00251">
    <property type="reaction ID" value="UER00320"/>
</dbReference>
<evidence type="ECO:0000313" key="12">
    <source>
        <dbReference type="Proteomes" id="UP000253688"/>
    </source>
</evidence>
<comment type="function">
    <text evidence="6 9">Catalyzes cyclization of the linear tetrapyrrole, hydroxymethylbilane, to the macrocyclic uroporphyrinogen III.</text>
</comment>
<reference evidence="11 12" key="1">
    <citation type="submission" date="2018-04" db="EMBL/GenBank/DDBJ databases">
        <title>Acinetobacter junii Genome sequencing and assembly.</title>
        <authorList>
            <person name="Su J."/>
            <person name="Rensing C."/>
            <person name="Mazhar H.S."/>
        </authorList>
    </citation>
    <scope>NUCLEOTIDE SEQUENCE [LARGE SCALE GENOMIC DNA]</scope>
    <source>
        <strain evidence="11 12">SC22</strain>
    </source>
</reference>
<comment type="pathway">
    <text evidence="1 9">Porphyrin-containing compound metabolism; protoporphyrin-IX biosynthesis; coproporphyrinogen-III from 5-aminolevulinate: step 3/4.</text>
</comment>
<evidence type="ECO:0000256" key="1">
    <source>
        <dbReference type="ARBA" id="ARBA00004772"/>
    </source>
</evidence>